<proteinExistence type="predicted"/>
<keyword evidence="1" id="KW-0812">Transmembrane</keyword>
<name>A0A3M2KU82_9NOCA</name>
<dbReference type="AlphaFoldDB" id="A0A3M2KU82"/>
<feature type="transmembrane region" description="Helical" evidence="1">
    <location>
        <begin position="195"/>
        <end position="221"/>
    </location>
</feature>
<evidence type="ECO:0000313" key="3">
    <source>
        <dbReference type="Proteomes" id="UP000279275"/>
    </source>
</evidence>
<dbReference type="OrthoDB" id="3824322at2"/>
<organism evidence="2 3">
    <name type="scientific">Nocardia stercoris</name>
    <dbReference type="NCBI Taxonomy" id="2483361"/>
    <lineage>
        <taxon>Bacteria</taxon>
        <taxon>Bacillati</taxon>
        <taxon>Actinomycetota</taxon>
        <taxon>Actinomycetes</taxon>
        <taxon>Mycobacteriales</taxon>
        <taxon>Nocardiaceae</taxon>
        <taxon>Nocardia</taxon>
    </lineage>
</organism>
<keyword evidence="1" id="KW-0472">Membrane</keyword>
<evidence type="ECO:0000256" key="1">
    <source>
        <dbReference type="SAM" id="Phobius"/>
    </source>
</evidence>
<feature type="transmembrane region" description="Helical" evidence="1">
    <location>
        <begin position="233"/>
        <end position="255"/>
    </location>
</feature>
<reference evidence="2 3" key="1">
    <citation type="submission" date="2018-10" db="EMBL/GenBank/DDBJ databases">
        <title>Isolation from cow dung.</title>
        <authorList>
            <person name="Ling L."/>
        </authorList>
    </citation>
    <scope>NUCLEOTIDE SEQUENCE [LARGE SCALE GENOMIC DNA]</scope>
    <source>
        <strain evidence="2 3">NEAU-LL90</strain>
    </source>
</reference>
<protein>
    <recommendedName>
        <fullName evidence="4">Tat (Twin-arginine translocation) pathway signal sequence</fullName>
    </recommendedName>
</protein>
<keyword evidence="3" id="KW-1185">Reference proteome</keyword>
<accession>A0A3M2KU82</accession>
<feature type="transmembrane region" description="Helical" evidence="1">
    <location>
        <begin position="113"/>
        <end position="137"/>
    </location>
</feature>
<dbReference type="EMBL" id="RFFH01000017">
    <property type="protein sequence ID" value="RMI29019.1"/>
    <property type="molecule type" value="Genomic_DNA"/>
</dbReference>
<comment type="caution">
    <text evidence="2">The sequence shown here is derived from an EMBL/GenBank/DDBJ whole genome shotgun (WGS) entry which is preliminary data.</text>
</comment>
<dbReference type="Proteomes" id="UP000279275">
    <property type="component" value="Unassembled WGS sequence"/>
</dbReference>
<feature type="transmembrane region" description="Helical" evidence="1">
    <location>
        <begin position="80"/>
        <end position="101"/>
    </location>
</feature>
<keyword evidence="1" id="KW-1133">Transmembrane helix</keyword>
<sequence>MADRVLATLVALAAALGVAFVIAPRILAASGPGDTFGDESDLREAFRTAFVEYWRSGESGFSPSLQRIVDYWFRYHAAKAVIAAVLLIVLVALNVLLWKAFLKASGLGVGMRFGLASAGILATTFALLSLMTAMANIQGAVAPFASLLPMLTGGANDGELADTLDQVEHRLADSPSAGGRTPPALDVMITDFSRYHVAMAVVAAMVAIVLVVVSVVFWKGFADTVKSDRRTRCVLASFGVLSALLSLIAIAVVVANTTNAADPAPGLSALFDGGW</sequence>
<evidence type="ECO:0008006" key="4">
    <source>
        <dbReference type="Google" id="ProtNLM"/>
    </source>
</evidence>
<gene>
    <name evidence="2" type="ORF">EBN03_27570</name>
</gene>
<evidence type="ECO:0000313" key="2">
    <source>
        <dbReference type="EMBL" id="RMI29019.1"/>
    </source>
</evidence>